<organism evidence="1 2">
    <name type="scientific">Compostibacillus humi</name>
    <dbReference type="NCBI Taxonomy" id="1245525"/>
    <lineage>
        <taxon>Bacteria</taxon>
        <taxon>Bacillati</taxon>
        <taxon>Bacillota</taxon>
        <taxon>Bacilli</taxon>
        <taxon>Bacillales</taxon>
        <taxon>Bacillaceae</taxon>
        <taxon>Compostibacillus</taxon>
    </lineage>
</organism>
<evidence type="ECO:0000313" key="1">
    <source>
        <dbReference type="EMBL" id="GGH70160.1"/>
    </source>
</evidence>
<gene>
    <name evidence="1" type="ORF">GCM10010978_04800</name>
</gene>
<reference evidence="1" key="1">
    <citation type="journal article" date="2014" name="Int. J. Syst. Evol. Microbiol.">
        <title>Complete genome sequence of Corynebacterium casei LMG S-19264T (=DSM 44701T), isolated from a smear-ripened cheese.</title>
        <authorList>
            <consortium name="US DOE Joint Genome Institute (JGI-PGF)"/>
            <person name="Walter F."/>
            <person name="Albersmeier A."/>
            <person name="Kalinowski J."/>
            <person name="Ruckert C."/>
        </authorList>
    </citation>
    <scope>NUCLEOTIDE SEQUENCE</scope>
    <source>
        <strain evidence="1">CGMCC 1.12360</strain>
    </source>
</reference>
<keyword evidence="2" id="KW-1185">Reference proteome</keyword>
<dbReference type="InterPro" id="IPR058926">
    <property type="entry name" value="YmzB-like"/>
</dbReference>
<proteinExistence type="predicted"/>
<protein>
    <submittedName>
        <fullName evidence="1">Uncharacterized protein</fullName>
    </submittedName>
</protein>
<name>A0A8J2ZPI4_9BACI</name>
<dbReference type="Pfam" id="PF25846">
    <property type="entry name" value="YmzB"/>
    <property type="match status" value="1"/>
</dbReference>
<dbReference type="AlphaFoldDB" id="A0A8J2ZPI4"/>
<dbReference type="RefSeq" id="WP_188390775.1">
    <property type="nucleotide sequence ID" value="NZ_BMEV01000005.1"/>
</dbReference>
<evidence type="ECO:0000313" key="2">
    <source>
        <dbReference type="Proteomes" id="UP000602050"/>
    </source>
</evidence>
<dbReference type="Proteomes" id="UP000602050">
    <property type="component" value="Unassembled WGS sequence"/>
</dbReference>
<reference evidence="1" key="2">
    <citation type="submission" date="2020-09" db="EMBL/GenBank/DDBJ databases">
        <authorList>
            <person name="Sun Q."/>
            <person name="Zhou Y."/>
        </authorList>
    </citation>
    <scope>NUCLEOTIDE SEQUENCE</scope>
    <source>
        <strain evidence="1">CGMCC 1.12360</strain>
    </source>
</reference>
<accession>A0A8J2ZPI4</accession>
<sequence>MVHRFLTIEEVHDKLREWNGRKLKIMKHELDDFDETLMDLSAISYSKATKRIDDYEPMYALNLNGSGVIETTPEHYEPLPSEQYEIPLEESALYEFDGTRLIISTSRGVYTIECLPEP</sequence>
<dbReference type="EMBL" id="BMEV01000005">
    <property type="protein sequence ID" value="GGH70160.1"/>
    <property type="molecule type" value="Genomic_DNA"/>
</dbReference>
<comment type="caution">
    <text evidence="1">The sequence shown here is derived from an EMBL/GenBank/DDBJ whole genome shotgun (WGS) entry which is preliminary data.</text>
</comment>